<feature type="domain" description="NfeD integral membrane" evidence="7">
    <location>
        <begin position="249"/>
        <end position="366"/>
    </location>
</feature>
<evidence type="ECO:0000256" key="3">
    <source>
        <dbReference type="ARBA" id="ARBA00022989"/>
    </source>
</evidence>
<feature type="domain" description="NfeD-like C-terminal" evidence="6">
    <location>
        <begin position="381"/>
        <end position="437"/>
    </location>
</feature>
<dbReference type="Pfam" id="PF25145">
    <property type="entry name" value="NfeD1b_N"/>
    <property type="match status" value="1"/>
</dbReference>
<dbReference type="PANTHER" id="PTHR33507">
    <property type="entry name" value="INNER MEMBRANE PROTEIN YBBJ"/>
    <property type="match status" value="1"/>
</dbReference>
<feature type="transmembrane region" description="Helical" evidence="5">
    <location>
        <begin position="320"/>
        <end position="344"/>
    </location>
</feature>
<sequence length="445" mass="46935">MGKSGDVTFSSRSGRSVARVLALCLFFLSFLGSAHASQVLVLEFKGVLNPPMAHYLVSGLEKAASSGAAGVLILIDTPGGLDPSMREVVKAIMNSPVPVITFVYPSGSRAASAGLFVLEAGHIAAMAPGTNTGAAHPVSMGGKMGETMKEKVANDALAFVKSIARERGRNPGWLEEAVLASSSVTAREALKLGVIDVMASSPSQLLEEVDGRKVKVAGREVVLKLKGSIMKRVEPTMKERVLYFLSMPNVAYILAVLGFYGLLFELSNPGLIFPGIVGVIFLILSFYSFHTLPLNYAGVFLIIFGVGLMVLDIKVPSHGLLTLGGVLSFFLGSVMLVDAPVHYLKLSLKVILPVAVFTALFIGLIVAAGLRAQLKKPVSGAEGLVGEEGETKTRVNSQGGQVFVHGEIWRAVSSAPLLPGTKVRVVGVKGLILEVEPLEEESRGS</sequence>
<keyword evidence="3 5" id="KW-1133">Transmembrane helix</keyword>
<evidence type="ECO:0000313" key="9">
    <source>
        <dbReference type="EMBL" id="HDD52485.1"/>
    </source>
</evidence>
<evidence type="ECO:0000259" key="6">
    <source>
        <dbReference type="Pfam" id="PF01957"/>
    </source>
</evidence>
<comment type="caution">
    <text evidence="9">The sequence shown here is derived from an EMBL/GenBank/DDBJ whole genome shotgun (WGS) entry which is preliminary data.</text>
</comment>
<feature type="domain" description="NfeD1b N-terminal" evidence="8">
    <location>
        <begin position="48"/>
        <end position="175"/>
    </location>
</feature>
<evidence type="ECO:0000259" key="7">
    <source>
        <dbReference type="Pfam" id="PF24961"/>
    </source>
</evidence>
<proteinExistence type="predicted"/>
<feature type="transmembrane region" description="Helical" evidence="5">
    <location>
        <begin position="271"/>
        <end position="289"/>
    </location>
</feature>
<protein>
    <submittedName>
        <fullName evidence="9">Nodulation protein NfeD</fullName>
    </submittedName>
</protein>
<dbReference type="SUPFAM" id="SSF141322">
    <property type="entry name" value="NfeD domain-like"/>
    <property type="match status" value="1"/>
</dbReference>
<organism evidence="9">
    <name type="scientific">Thermosulfidibacter takaii</name>
    <dbReference type="NCBI Taxonomy" id="412593"/>
    <lineage>
        <taxon>Bacteria</taxon>
        <taxon>Pseudomonadati</taxon>
        <taxon>Thermosulfidibacterota</taxon>
        <taxon>Thermosulfidibacteria</taxon>
        <taxon>Thermosulfidibacterales</taxon>
        <taxon>Thermosulfidibacteraceae</taxon>
    </lineage>
</organism>
<dbReference type="Pfam" id="PF24961">
    <property type="entry name" value="NfeD_membrane"/>
    <property type="match status" value="1"/>
</dbReference>
<dbReference type="InterPro" id="IPR029045">
    <property type="entry name" value="ClpP/crotonase-like_dom_sf"/>
</dbReference>
<dbReference type="GO" id="GO:0016020">
    <property type="term" value="C:membrane"/>
    <property type="evidence" value="ECO:0007669"/>
    <property type="project" value="UniProtKB-SubCell"/>
</dbReference>
<dbReference type="AlphaFoldDB" id="A0A7C0Y763"/>
<evidence type="ECO:0000259" key="8">
    <source>
        <dbReference type="Pfam" id="PF25145"/>
    </source>
</evidence>
<dbReference type="CDD" id="cd07020">
    <property type="entry name" value="Clp_protease_NfeD_1"/>
    <property type="match status" value="1"/>
</dbReference>
<dbReference type="InterPro" id="IPR002810">
    <property type="entry name" value="NfeD-like_C"/>
</dbReference>
<comment type="subcellular location">
    <subcellularLocation>
        <location evidence="1">Membrane</location>
        <topology evidence="1">Multi-pass membrane protein</topology>
    </subcellularLocation>
</comment>
<dbReference type="SUPFAM" id="SSF52096">
    <property type="entry name" value="ClpP/crotonase"/>
    <property type="match status" value="1"/>
</dbReference>
<keyword evidence="4 5" id="KW-0472">Membrane</keyword>
<evidence type="ECO:0000256" key="4">
    <source>
        <dbReference type="ARBA" id="ARBA00023136"/>
    </source>
</evidence>
<dbReference type="Pfam" id="PF01957">
    <property type="entry name" value="NfeD"/>
    <property type="match status" value="1"/>
</dbReference>
<reference evidence="9" key="1">
    <citation type="journal article" date="2020" name="mSystems">
        <title>Genome- and Community-Level Interaction Insights into Carbon Utilization and Element Cycling Functions of Hydrothermarchaeota in Hydrothermal Sediment.</title>
        <authorList>
            <person name="Zhou Z."/>
            <person name="Liu Y."/>
            <person name="Xu W."/>
            <person name="Pan J."/>
            <person name="Luo Z.H."/>
            <person name="Li M."/>
        </authorList>
    </citation>
    <scope>NUCLEOTIDE SEQUENCE [LARGE SCALE GENOMIC DNA]</scope>
    <source>
        <strain evidence="9">HyVt-115</strain>
    </source>
</reference>
<accession>A0A7C0Y763</accession>
<dbReference type="PANTHER" id="PTHR33507:SF4">
    <property type="entry name" value="NODULATION COMPETITIVENESS PROTEIN NFED"/>
    <property type="match status" value="1"/>
</dbReference>
<name>A0A7C0Y763_9BACT</name>
<feature type="transmembrane region" description="Helical" evidence="5">
    <location>
        <begin position="295"/>
        <end position="313"/>
    </location>
</feature>
<evidence type="ECO:0000256" key="1">
    <source>
        <dbReference type="ARBA" id="ARBA00004141"/>
    </source>
</evidence>
<dbReference type="Gene3D" id="2.40.50.140">
    <property type="entry name" value="Nucleic acid-binding proteins"/>
    <property type="match status" value="1"/>
</dbReference>
<dbReference type="EMBL" id="DQWS01000010">
    <property type="protein sequence ID" value="HDD52485.1"/>
    <property type="molecule type" value="Genomic_DNA"/>
</dbReference>
<dbReference type="Proteomes" id="UP000885690">
    <property type="component" value="Unassembled WGS sequence"/>
</dbReference>
<dbReference type="InterPro" id="IPR056739">
    <property type="entry name" value="NfeD_membrane"/>
</dbReference>
<gene>
    <name evidence="9" type="ORF">ENF32_00230</name>
</gene>
<evidence type="ECO:0000256" key="5">
    <source>
        <dbReference type="SAM" id="Phobius"/>
    </source>
</evidence>
<dbReference type="Gene3D" id="3.90.226.10">
    <property type="entry name" value="2-enoyl-CoA Hydratase, Chain A, domain 1"/>
    <property type="match status" value="1"/>
</dbReference>
<keyword evidence="2 5" id="KW-0812">Transmembrane</keyword>
<evidence type="ECO:0000256" key="2">
    <source>
        <dbReference type="ARBA" id="ARBA00022692"/>
    </source>
</evidence>
<dbReference type="InterPro" id="IPR056738">
    <property type="entry name" value="NfeD1b_N"/>
</dbReference>
<dbReference type="InterPro" id="IPR052165">
    <property type="entry name" value="Membrane_assoc_protease"/>
</dbReference>
<dbReference type="InterPro" id="IPR012340">
    <property type="entry name" value="NA-bd_OB-fold"/>
</dbReference>
<feature type="transmembrane region" description="Helical" evidence="5">
    <location>
        <begin position="350"/>
        <end position="370"/>
    </location>
</feature>
<feature type="transmembrane region" description="Helical" evidence="5">
    <location>
        <begin position="241"/>
        <end position="264"/>
    </location>
</feature>